<dbReference type="AlphaFoldDB" id="A0A1J8QCL0"/>
<dbReference type="OrthoDB" id="760868at2759"/>
<proteinExistence type="predicted"/>
<organism evidence="1 2">
    <name type="scientific">Rhizopogon vesiculosus</name>
    <dbReference type="NCBI Taxonomy" id="180088"/>
    <lineage>
        <taxon>Eukaryota</taxon>
        <taxon>Fungi</taxon>
        <taxon>Dikarya</taxon>
        <taxon>Basidiomycota</taxon>
        <taxon>Agaricomycotina</taxon>
        <taxon>Agaricomycetes</taxon>
        <taxon>Agaricomycetidae</taxon>
        <taxon>Boletales</taxon>
        <taxon>Suillineae</taxon>
        <taxon>Rhizopogonaceae</taxon>
        <taxon>Rhizopogon</taxon>
    </lineage>
</organism>
<evidence type="ECO:0000313" key="1">
    <source>
        <dbReference type="EMBL" id="OJA09492.1"/>
    </source>
</evidence>
<keyword evidence="2" id="KW-1185">Reference proteome</keyword>
<protein>
    <submittedName>
        <fullName evidence="1">Uncharacterized protein</fullName>
    </submittedName>
</protein>
<dbReference type="Proteomes" id="UP000183567">
    <property type="component" value="Unassembled WGS sequence"/>
</dbReference>
<name>A0A1J8QCL0_9AGAM</name>
<accession>A0A1J8QCL0</accession>
<evidence type="ECO:0000313" key="2">
    <source>
        <dbReference type="Proteomes" id="UP000183567"/>
    </source>
</evidence>
<gene>
    <name evidence="1" type="ORF">AZE42_12825</name>
</gene>
<reference evidence="1 2" key="1">
    <citation type="submission" date="2016-03" db="EMBL/GenBank/DDBJ databases">
        <title>Comparative genomics of the ectomycorrhizal sister species Rhizopogon vinicolor and Rhizopogon vesiculosus (Basidiomycota: Boletales) reveals a divergence of the mating type B locus.</title>
        <authorList>
            <person name="Mujic A.B."/>
            <person name="Kuo A."/>
            <person name="Tritt A."/>
            <person name="Lipzen A."/>
            <person name="Chen C."/>
            <person name="Johnson J."/>
            <person name="Sharma A."/>
            <person name="Barry K."/>
            <person name="Grigoriev I.V."/>
            <person name="Spatafora J.W."/>
        </authorList>
    </citation>
    <scope>NUCLEOTIDE SEQUENCE [LARGE SCALE GENOMIC DNA]</scope>
    <source>
        <strain evidence="1 2">AM-OR11-056</strain>
    </source>
</reference>
<comment type="caution">
    <text evidence="1">The sequence shown here is derived from an EMBL/GenBank/DDBJ whole genome shotgun (WGS) entry which is preliminary data.</text>
</comment>
<sequence>MWPIFEFTHDLFKSDAVDFLDGTPRLQAEGAGHVPNAMVGSQVGDDDKINGCKLVESMLLNLHDHIDYVPLRIHQLQDIIVIATDHINKARPQPFLLTNLENLINTILLNASAALYFADCDSCACFLTAGSCDQHREQDCPCARQQAYLYENERYVYRRHSHMLS</sequence>
<dbReference type="STRING" id="180088.A0A1J8QCL0"/>
<dbReference type="EMBL" id="LVVM01005905">
    <property type="protein sequence ID" value="OJA09492.1"/>
    <property type="molecule type" value="Genomic_DNA"/>
</dbReference>